<keyword evidence="3" id="KW-0238">DNA-binding</keyword>
<dbReference type="PROSITE" id="PS50931">
    <property type="entry name" value="HTH_LYSR"/>
    <property type="match status" value="1"/>
</dbReference>
<dbReference type="InterPro" id="IPR005119">
    <property type="entry name" value="LysR_subst-bd"/>
</dbReference>
<sequence length="315" mass="36094">MGLRFCPQNSILKKKIEKRTEHAMDEKDLQIFLTLAETGNLTRTAEKLYLAQPTLSKRLQNLESELGATLFLRSKHGVTLTPAGEAARETFLHTTKDFEDLRERLQKGRGIVSGTLRIATSIDYSTYRLPEVLAQYTTHYPEVKLQIYSEHSRECVRQMQTGRPHIAIMRGECEWDEGKLLLERESVCLIRNKTNADTPLEELRYIDRDANPEHQSMKARWLMEHKLEPSSILNVEGLSTCVAMVKAGLGWSIVPEICLSYFDGIAEPLFFADGTPLTRSTYLLYRRREAELPQVRAFIQTVCERENIPSPVPRV</sequence>
<dbReference type="GO" id="GO:0003700">
    <property type="term" value="F:DNA-binding transcription factor activity"/>
    <property type="evidence" value="ECO:0007669"/>
    <property type="project" value="InterPro"/>
</dbReference>
<evidence type="ECO:0000259" key="5">
    <source>
        <dbReference type="PROSITE" id="PS50931"/>
    </source>
</evidence>
<keyword evidence="2" id="KW-0805">Transcription regulation</keyword>
<dbReference type="SUPFAM" id="SSF46785">
    <property type="entry name" value="Winged helix' DNA-binding domain"/>
    <property type="match status" value="1"/>
</dbReference>
<evidence type="ECO:0000313" key="7">
    <source>
        <dbReference type="Proteomes" id="UP000251634"/>
    </source>
</evidence>
<reference evidence="6 7" key="1">
    <citation type="submission" date="2018-02" db="EMBL/GenBank/DDBJ databases">
        <title>Complete genome sequencing of Faecalibacterium prausnitzii strains isolated from the human gut.</title>
        <authorList>
            <person name="Fitzgerald B.C."/>
            <person name="Shkoporov A.N."/>
            <person name="Ross P.R."/>
            <person name="Hill C."/>
        </authorList>
    </citation>
    <scope>NUCLEOTIDE SEQUENCE [LARGE SCALE GENOMIC DNA]</scope>
    <source>
        <strain evidence="6 7">APC942/8-14-2</strain>
    </source>
</reference>
<evidence type="ECO:0000256" key="2">
    <source>
        <dbReference type="ARBA" id="ARBA00023015"/>
    </source>
</evidence>
<keyword evidence="4" id="KW-0804">Transcription</keyword>
<dbReference type="InterPro" id="IPR000847">
    <property type="entry name" value="LysR_HTH_N"/>
</dbReference>
<dbReference type="AlphaFoldDB" id="A0A329TRT7"/>
<dbReference type="PANTHER" id="PTHR30126">
    <property type="entry name" value="HTH-TYPE TRANSCRIPTIONAL REGULATOR"/>
    <property type="match status" value="1"/>
</dbReference>
<protein>
    <submittedName>
        <fullName evidence="6">LysR family transcriptional regulator</fullName>
    </submittedName>
</protein>
<dbReference type="PANTHER" id="PTHR30126:SF78">
    <property type="entry name" value="HTH LYSR-TYPE DOMAIN-CONTAINING PROTEIN"/>
    <property type="match status" value="1"/>
</dbReference>
<dbReference type="InterPro" id="IPR036388">
    <property type="entry name" value="WH-like_DNA-bd_sf"/>
</dbReference>
<evidence type="ECO:0000256" key="4">
    <source>
        <dbReference type="ARBA" id="ARBA00023163"/>
    </source>
</evidence>
<dbReference type="EMBL" id="PRKZ01000001">
    <property type="protein sequence ID" value="RAW52232.1"/>
    <property type="molecule type" value="Genomic_DNA"/>
</dbReference>
<comment type="similarity">
    <text evidence="1">Belongs to the LysR transcriptional regulatory family.</text>
</comment>
<gene>
    <name evidence="6" type="ORF">C4N25_02140</name>
</gene>
<comment type="caution">
    <text evidence="6">The sequence shown here is derived from an EMBL/GenBank/DDBJ whole genome shotgun (WGS) entry which is preliminary data.</text>
</comment>
<name>A0A329TRT7_9FIRM</name>
<dbReference type="Gene3D" id="1.10.10.10">
    <property type="entry name" value="Winged helix-like DNA-binding domain superfamily/Winged helix DNA-binding domain"/>
    <property type="match status" value="1"/>
</dbReference>
<dbReference type="Proteomes" id="UP000251634">
    <property type="component" value="Unassembled WGS sequence"/>
</dbReference>
<feature type="domain" description="HTH lysR-type" evidence="5">
    <location>
        <begin position="24"/>
        <end position="81"/>
    </location>
</feature>
<evidence type="ECO:0000256" key="3">
    <source>
        <dbReference type="ARBA" id="ARBA00023125"/>
    </source>
</evidence>
<proteinExistence type="inferred from homology"/>
<evidence type="ECO:0000313" key="6">
    <source>
        <dbReference type="EMBL" id="RAW52232.1"/>
    </source>
</evidence>
<dbReference type="GO" id="GO:0000976">
    <property type="term" value="F:transcription cis-regulatory region binding"/>
    <property type="evidence" value="ECO:0007669"/>
    <property type="project" value="TreeGrafter"/>
</dbReference>
<dbReference type="InterPro" id="IPR036390">
    <property type="entry name" value="WH_DNA-bd_sf"/>
</dbReference>
<organism evidence="6 7">
    <name type="scientific">Faecalibacterium prausnitzii</name>
    <dbReference type="NCBI Taxonomy" id="853"/>
    <lineage>
        <taxon>Bacteria</taxon>
        <taxon>Bacillati</taxon>
        <taxon>Bacillota</taxon>
        <taxon>Clostridia</taxon>
        <taxon>Eubacteriales</taxon>
        <taxon>Oscillospiraceae</taxon>
        <taxon>Faecalibacterium</taxon>
    </lineage>
</organism>
<evidence type="ECO:0000256" key="1">
    <source>
        <dbReference type="ARBA" id="ARBA00009437"/>
    </source>
</evidence>
<dbReference type="SUPFAM" id="SSF53850">
    <property type="entry name" value="Periplasmic binding protein-like II"/>
    <property type="match status" value="1"/>
</dbReference>
<dbReference type="FunFam" id="1.10.10.10:FF:000001">
    <property type="entry name" value="LysR family transcriptional regulator"/>
    <property type="match status" value="1"/>
</dbReference>
<dbReference type="Pfam" id="PF03466">
    <property type="entry name" value="LysR_substrate"/>
    <property type="match status" value="1"/>
</dbReference>
<dbReference type="Gene3D" id="3.40.190.290">
    <property type="match status" value="1"/>
</dbReference>
<dbReference type="PRINTS" id="PR00039">
    <property type="entry name" value="HTHLYSR"/>
</dbReference>
<accession>A0A329TRT7</accession>
<dbReference type="Pfam" id="PF00126">
    <property type="entry name" value="HTH_1"/>
    <property type="match status" value="1"/>
</dbReference>
<dbReference type="CDD" id="cd05466">
    <property type="entry name" value="PBP2_LTTR_substrate"/>
    <property type="match status" value="1"/>
</dbReference>